<protein>
    <submittedName>
        <fullName evidence="1">Uncharacterized protein</fullName>
    </submittedName>
</protein>
<dbReference type="EMBL" id="QDDL01000005">
    <property type="protein sequence ID" value="PVZ68150.1"/>
    <property type="molecule type" value="Genomic_DNA"/>
</dbReference>
<gene>
    <name evidence="1" type="ORF">DC094_12660</name>
</gene>
<organism evidence="1 2">
    <name type="scientific">Pelagibaculum spongiae</name>
    <dbReference type="NCBI Taxonomy" id="2080658"/>
    <lineage>
        <taxon>Bacteria</taxon>
        <taxon>Pseudomonadati</taxon>
        <taxon>Pseudomonadota</taxon>
        <taxon>Gammaproteobacteria</taxon>
        <taxon>Oceanospirillales</taxon>
        <taxon>Pelagibaculum</taxon>
    </lineage>
</organism>
<keyword evidence="2" id="KW-1185">Reference proteome</keyword>
<dbReference type="AlphaFoldDB" id="A0A2V1H0F5"/>
<dbReference type="Proteomes" id="UP000244906">
    <property type="component" value="Unassembled WGS sequence"/>
</dbReference>
<dbReference type="RefSeq" id="WP_116687479.1">
    <property type="nucleotide sequence ID" value="NZ_CAWNYD010000005.1"/>
</dbReference>
<accession>A0A2V1H0F5</accession>
<evidence type="ECO:0000313" key="1">
    <source>
        <dbReference type="EMBL" id="PVZ68150.1"/>
    </source>
</evidence>
<sequence length="224" mass="26312">MKIIYFDIDETLITADNRLKYLSQFQMLKTTPCRSLFNKRQFHFLHYQLHRAFFEEFNDKNPPNAMLCLATNATYPKDDMLHFFAQCFPAAAHFFYTKMMYLYLYSFSSDEDSAFTIMNHCFHDTTFPREQLLLPFDSITKTARILQHSQIARAECKEEEVELYLIDDNVNTLKAAYDKKIVCLKSSIENYEENLIEIGNRIGLDVKERILKNSLESTDSANPS</sequence>
<comment type="caution">
    <text evidence="1">The sequence shown here is derived from an EMBL/GenBank/DDBJ whole genome shotgun (WGS) entry which is preliminary data.</text>
</comment>
<proteinExistence type="predicted"/>
<name>A0A2V1H0F5_9GAMM</name>
<evidence type="ECO:0000313" key="2">
    <source>
        <dbReference type="Proteomes" id="UP000244906"/>
    </source>
</evidence>
<reference evidence="1 2" key="1">
    <citation type="submission" date="2018-04" db="EMBL/GenBank/DDBJ databases">
        <title>Thalassorhabdus spongiae gen. nov., sp. nov., isolated from a marine sponge in South-West Iceland.</title>
        <authorList>
            <person name="Knobloch S."/>
            <person name="Daussin A."/>
            <person name="Johannsson R."/>
            <person name="Marteinsson V.T."/>
        </authorList>
    </citation>
    <scope>NUCLEOTIDE SEQUENCE [LARGE SCALE GENOMIC DNA]</scope>
    <source>
        <strain evidence="1 2">Hp12</strain>
    </source>
</reference>